<organism evidence="1 2">
    <name type="scientific">Allokutzneria multivorans</name>
    <dbReference type="NCBI Taxonomy" id="1142134"/>
    <lineage>
        <taxon>Bacteria</taxon>
        <taxon>Bacillati</taxon>
        <taxon>Actinomycetota</taxon>
        <taxon>Actinomycetes</taxon>
        <taxon>Pseudonocardiales</taxon>
        <taxon>Pseudonocardiaceae</taxon>
        <taxon>Allokutzneria</taxon>
    </lineage>
</organism>
<reference evidence="2" key="1">
    <citation type="journal article" date="2019" name="Int. J. Syst. Evol. Microbiol.">
        <title>The Global Catalogue of Microorganisms (GCM) 10K type strain sequencing project: providing services to taxonomists for standard genome sequencing and annotation.</title>
        <authorList>
            <consortium name="The Broad Institute Genomics Platform"/>
            <consortium name="The Broad Institute Genome Sequencing Center for Infectious Disease"/>
            <person name="Wu L."/>
            <person name="Ma J."/>
        </authorList>
    </citation>
    <scope>NUCLEOTIDE SEQUENCE [LARGE SCALE GENOMIC DNA]</scope>
    <source>
        <strain evidence="2">JCM 17342</strain>
    </source>
</reference>
<keyword evidence="2" id="KW-1185">Reference proteome</keyword>
<protein>
    <submittedName>
        <fullName evidence="1">Uncharacterized protein</fullName>
    </submittedName>
</protein>
<comment type="caution">
    <text evidence="1">The sequence shown here is derived from an EMBL/GenBank/DDBJ whole genome shotgun (WGS) entry which is preliminary data.</text>
</comment>
<evidence type="ECO:0000313" key="2">
    <source>
        <dbReference type="Proteomes" id="UP001501747"/>
    </source>
</evidence>
<accession>A0ABP7TDV6</accession>
<gene>
    <name evidence="1" type="ORF">GCM10022247_56660</name>
</gene>
<proteinExistence type="predicted"/>
<name>A0ABP7TDV6_9PSEU</name>
<dbReference type="Proteomes" id="UP001501747">
    <property type="component" value="Unassembled WGS sequence"/>
</dbReference>
<evidence type="ECO:0000313" key="1">
    <source>
        <dbReference type="EMBL" id="GAA4024898.1"/>
    </source>
</evidence>
<sequence length="88" mass="9858">MRKLLDLRDAGWAFHRTEAEVRGVRTWPGGWADALAARYVSDAFAVRVDPDGAIVWRREGGLVDVVYELLMLPAPECRFASRLGLDNS</sequence>
<dbReference type="EMBL" id="BAABAL010000019">
    <property type="protein sequence ID" value="GAA4024898.1"/>
    <property type="molecule type" value="Genomic_DNA"/>
</dbReference>